<dbReference type="CDD" id="cd00063">
    <property type="entry name" value="FN3"/>
    <property type="match status" value="2"/>
</dbReference>
<keyword evidence="2" id="KW-0677">Repeat</keyword>
<dbReference type="EMBL" id="FXTP01000028">
    <property type="protein sequence ID" value="SMO97818.1"/>
    <property type="molecule type" value="Genomic_DNA"/>
</dbReference>
<reference evidence="5 6" key="1">
    <citation type="submission" date="2017-05" db="EMBL/GenBank/DDBJ databases">
        <authorList>
            <person name="Varghese N."/>
            <person name="Submissions S."/>
        </authorList>
    </citation>
    <scope>NUCLEOTIDE SEQUENCE [LARGE SCALE GENOMIC DNA]</scope>
    <source>
        <strain evidence="5 6">DSM 21985</strain>
    </source>
</reference>
<sequence length="1516" mass="152138">EAGGAAAAIDNGGDATVSNVDSPDYNGGFLEISDNGANNTASGNFSVDGTNVTSGGDATIAAGETIAVGGTSIGTVAAAPNDGQGGNTLEINTNGNSTNARMQTLLRNLRWSAAAGSGAQTFTLTLNDADGIANGGDEDAAANFTMTLGNPPVIANLGGDAVDFLVDGPAVNLDALAAAGLTDSDNPASLSGGSLTATVSSGAAAAEDVLTLDTSGGVTLSGTTAGSNVSVSGTVVGTLASNIAAGNDLQVNFTANATLARVATLLQAIQYSSSASPLSEASRQVSVTVSDNDGLVSDAATITVTTVANQAPALSATGSNPAYLEGGGGTGLFSGATASTTEAGQSLTGLTLTVTNLADGADEILRVDGTDVALTDANSVTTATNSLTAAVSVSSTTATVSVSGGSLSPAALQTLVNGLTYRNTSDDPETTNRGVTITSLSDNGGTANGGDDTASLSIGSTISITPVNDAPTLSATGTDPTYTDGDAAVALFTGAGASTVETGQAFTQLTFLVANLADGADEKVTIDGTELALTDGTTATSSGNNLSVSVSVTTGTATVTVSGAGIAPATMNSIIEGLAYRNSSYSPSTGTARTVMLTGLTDDGGTANGGDNAETFAVSSSVSVADQVRPAPALASSSPASGATGAAPTAPVTATFDKDVSVVDLSGVTITGGGSPAGGVSASLTSTTELSITHNAFATGVSYTVTIPAGALQNVDGVANGAITWSFTTVDQGPQLTSSDPADGATGVDTTGTFTLTYDQRLYPGDLGGISLSSADGTTISGLQASLTDNQVWIAHPDLKAATSYTLSLPEGAVRNSGLVAAAPLELSFTTTLGTPQVTSTTPAEGTTGASTSAPLTVGYNQPVALTDTAEYRLTGAGGQQVPLNASAADSALTLTHEGLEPATTYTLTLAHGALANGEDIPSAGFTLSFTTSQPALQVMGTNPEDNATMVAVGAPVEVRWSQPVEIADSLGIALTYGGNAADPAPIARMQTIGDTLRVTPETLLAGRTVELRLAEGALANADGVGNAAFTLSFTTAPAAPDAPELIAPSGGALTDTALTVVWRALEGATYRVQVATSADFTTLIRQEEALTDTSLALEGLARETTYHWRVQASGPGGTSGWASASFTTRPALPGSLVLLAPADEATDVPVGASLRWSSASRAAAYQVQIADGEDFTRLMMNAHLADTTTRATNLAAGQDYHWRVRAKNGGGAGPWSPAFRFSTLPGEGIRLAKGLGERTLAEDFDSLAVAVLDTVFTNLGDGALRYEVESTQPLARASVREDTLWLAPVPDAFGALKLAVTARDESGNALTDTLAVTITAVNDAPRVALPADTTFGVEGSVFELAYGPFVADPESPLEDLTIEIQTGQEGIAVSVDPEAGLVRVDAGDYRGLATAELRVSDPEGALTRRTLRVDFMGPVSAETEGQLPVSYNLAQNYPNPFNPTTAISYGLPEAGEVRLEVYNMLGRRVAVLAEGRQPAGTYTVRFDGAELSSGVYLYRLVAGGQVFTRKLTLIK</sequence>
<organism evidence="5 6">
    <name type="scientific">Gracilimonas mengyeensis</name>
    <dbReference type="NCBI Taxonomy" id="1302730"/>
    <lineage>
        <taxon>Bacteria</taxon>
        <taxon>Pseudomonadati</taxon>
        <taxon>Balneolota</taxon>
        <taxon>Balneolia</taxon>
        <taxon>Balneolales</taxon>
        <taxon>Balneolaceae</taxon>
        <taxon>Gracilimonas</taxon>
    </lineage>
</organism>
<dbReference type="Proteomes" id="UP000317557">
    <property type="component" value="Unassembled WGS sequence"/>
</dbReference>
<dbReference type="PANTHER" id="PTHR46708:SF2">
    <property type="entry name" value="FIBRONECTIN TYPE-III DOMAIN-CONTAINING PROTEIN"/>
    <property type="match status" value="1"/>
</dbReference>
<dbReference type="Pfam" id="PF18962">
    <property type="entry name" value="Por_Secre_tail"/>
    <property type="match status" value="1"/>
</dbReference>
<dbReference type="Gene3D" id="2.60.40.10">
    <property type="entry name" value="Immunoglobulins"/>
    <property type="match status" value="2"/>
</dbReference>
<dbReference type="NCBIfam" id="TIGR04183">
    <property type="entry name" value="Por_Secre_tail"/>
    <property type="match status" value="1"/>
</dbReference>
<keyword evidence="1" id="KW-0732">Signal</keyword>
<feature type="region of interest" description="Disordered" evidence="3">
    <location>
        <begin position="834"/>
        <end position="855"/>
    </location>
</feature>
<feature type="domain" description="Fibronectin type-III" evidence="4">
    <location>
        <begin position="1040"/>
        <end position="1132"/>
    </location>
</feature>
<dbReference type="InterPro" id="IPR032812">
    <property type="entry name" value="SbsA_Ig"/>
</dbReference>
<dbReference type="InterPro" id="IPR050991">
    <property type="entry name" value="ECM_Regulatory_Proteins"/>
</dbReference>
<dbReference type="PROSITE" id="PS50853">
    <property type="entry name" value="FN3"/>
    <property type="match status" value="2"/>
</dbReference>
<protein>
    <submittedName>
        <fullName evidence="5">Por secretion system C-terminal sorting domain-containing protein</fullName>
    </submittedName>
</protein>
<gene>
    <name evidence="5" type="ORF">SAMN06265219_1281</name>
</gene>
<dbReference type="InterPro" id="IPR026444">
    <property type="entry name" value="Secre_tail"/>
</dbReference>
<evidence type="ECO:0000256" key="3">
    <source>
        <dbReference type="SAM" id="MobiDB-lite"/>
    </source>
</evidence>
<feature type="non-terminal residue" evidence="5">
    <location>
        <position position="1"/>
    </location>
</feature>
<dbReference type="InterPro" id="IPR013783">
    <property type="entry name" value="Ig-like_fold"/>
</dbReference>
<evidence type="ECO:0000256" key="1">
    <source>
        <dbReference type="ARBA" id="ARBA00022729"/>
    </source>
</evidence>
<dbReference type="OrthoDB" id="9803616at2"/>
<feature type="region of interest" description="Disordered" evidence="3">
    <location>
        <begin position="1"/>
        <end position="20"/>
    </location>
</feature>
<dbReference type="SUPFAM" id="SSF49265">
    <property type="entry name" value="Fibronectin type III"/>
    <property type="match status" value="1"/>
</dbReference>
<name>A0A521FNP5_9BACT</name>
<feature type="domain" description="Fibronectin type-III" evidence="4">
    <location>
        <begin position="1133"/>
        <end position="1227"/>
    </location>
</feature>
<accession>A0A521FNP5</accession>
<dbReference type="InterPro" id="IPR036116">
    <property type="entry name" value="FN3_sf"/>
</dbReference>
<feature type="compositionally biased region" description="Low complexity" evidence="3">
    <location>
        <begin position="1"/>
        <end position="15"/>
    </location>
</feature>
<dbReference type="Pfam" id="PF00041">
    <property type="entry name" value="fn3"/>
    <property type="match status" value="1"/>
</dbReference>
<evidence type="ECO:0000259" key="4">
    <source>
        <dbReference type="PROSITE" id="PS50853"/>
    </source>
</evidence>
<evidence type="ECO:0000313" key="6">
    <source>
        <dbReference type="Proteomes" id="UP000317557"/>
    </source>
</evidence>
<dbReference type="Gene3D" id="2.60.40.4070">
    <property type="match status" value="1"/>
</dbReference>
<dbReference type="SMART" id="SM00060">
    <property type="entry name" value="FN3"/>
    <property type="match status" value="2"/>
</dbReference>
<keyword evidence="6" id="KW-1185">Reference proteome</keyword>
<evidence type="ECO:0000313" key="5">
    <source>
        <dbReference type="EMBL" id="SMO97818.1"/>
    </source>
</evidence>
<dbReference type="Pfam" id="PF13205">
    <property type="entry name" value="Big_5"/>
    <property type="match status" value="4"/>
</dbReference>
<dbReference type="PANTHER" id="PTHR46708">
    <property type="entry name" value="TENASCIN"/>
    <property type="match status" value="1"/>
</dbReference>
<evidence type="ECO:0000256" key="2">
    <source>
        <dbReference type="ARBA" id="ARBA00022737"/>
    </source>
</evidence>
<proteinExistence type="predicted"/>
<dbReference type="InterPro" id="IPR003961">
    <property type="entry name" value="FN3_dom"/>
</dbReference>